<evidence type="ECO:0000313" key="2">
    <source>
        <dbReference type="Proteomes" id="UP000215005"/>
    </source>
</evidence>
<dbReference type="KEGG" id="ngv:CDO52_25680"/>
<dbReference type="Proteomes" id="UP000215005">
    <property type="component" value="Chromosome"/>
</dbReference>
<dbReference type="RefSeq" id="WP_026125781.1">
    <property type="nucleotide sequence ID" value="NZ_ANBG01000171.1"/>
</dbReference>
<sequence length="91" mass="10169">MATKKVTITIPEDLLEEIRGEVDERGISAYVTEAVRQKRDHDLLVELVDWLEEEHGPVTEDEYAAGLAELDELHAEHEARRAAAHHSGDAA</sequence>
<reference evidence="1 2" key="1">
    <citation type="submission" date="2017-08" db="EMBL/GenBank/DDBJ databases">
        <title>The complete genome sequence of Nocardiopsis gilva YIM 90087.</title>
        <authorList>
            <person name="Yin M."/>
            <person name="Tang S."/>
        </authorList>
    </citation>
    <scope>NUCLEOTIDE SEQUENCE [LARGE SCALE GENOMIC DNA]</scope>
    <source>
        <strain evidence="1 2">YIM 90087</strain>
    </source>
</reference>
<name>A0A223SC56_9ACTN</name>
<evidence type="ECO:0000313" key="1">
    <source>
        <dbReference type="EMBL" id="ASU85744.1"/>
    </source>
</evidence>
<organism evidence="1 2">
    <name type="scientific">Nocardiopsis gilva YIM 90087</name>
    <dbReference type="NCBI Taxonomy" id="1235441"/>
    <lineage>
        <taxon>Bacteria</taxon>
        <taxon>Bacillati</taxon>
        <taxon>Actinomycetota</taxon>
        <taxon>Actinomycetes</taxon>
        <taxon>Streptosporangiales</taxon>
        <taxon>Nocardiopsidaceae</taxon>
        <taxon>Nocardiopsis</taxon>
    </lineage>
</organism>
<accession>A0A223SC56</accession>
<protein>
    <submittedName>
        <fullName evidence="1">CopG family transcriptional regulator</fullName>
    </submittedName>
</protein>
<keyword evidence="2" id="KW-1185">Reference proteome</keyword>
<gene>
    <name evidence="1" type="ORF">CDO52_25680</name>
</gene>
<dbReference type="EMBL" id="CP022753">
    <property type="protein sequence ID" value="ASU85744.1"/>
    <property type="molecule type" value="Genomic_DNA"/>
</dbReference>
<dbReference type="AlphaFoldDB" id="A0A223SC56"/>
<proteinExistence type="predicted"/>
<dbReference type="OrthoDB" id="3538901at2"/>